<keyword evidence="3" id="KW-1003">Cell membrane</keyword>
<dbReference type="AlphaFoldDB" id="A0A1N7FDL4"/>
<keyword evidence="10" id="KW-1185">Reference proteome</keyword>
<dbReference type="Gene3D" id="1.20.1720.10">
    <property type="entry name" value="Multidrug resistance protein D"/>
    <property type="match status" value="1"/>
</dbReference>
<feature type="transmembrane region" description="Helical" evidence="7">
    <location>
        <begin position="61"/>
        <end position="81"/>
    </location>
</feature>
<proteinExistence type="predicted"/>
<dbReference type="Proteomes" id="UP000186004">
    <property type="component" value="Unassembled WGS sequence"/>
</dbReference>
<reference evidence="9 10" key="1">
    <citation type="submission" date="2017-01" db="EMBL/GenBank/DDBJ databases">
        <authorList>
            <person name="Mah S.A."/>
            <person name="Swanson W.J."/>
            <person name="Moy G.W."/>
            <person name="Vacquier V.D."/>
        </authorList>
    </citation>
    <scope>NUCLEOTIDE SEQUENCE [LARGE SCALE GENOMIC DNA]</scope>
    <source>
        <strain evidence="9 10">DSM 45758</strain>
    </source>
</reference>
<dbReference type="EMBL" id="FTNF01000034">
    <property type="protein sequence ID" value="SIR98407.1"/>
    <property type="molecule type" value="Genomic_DNA"/>
</dbReference>
<feature type="transmembrane region" description="Helical" evidence="7">
    <location>
        <begin position="153"/>
        <end position="173"/>
    </location>
</feature>
<feature type="domain" description="Major facilitator superfamily (MFS) profile" evidence="8">
    <location>
        <begin position="27"/>
        <end position="484"/>
    </location>
</feature>
<dbReference type="SUPFAM" id="SSF103473">
    <property type="entry name" value="MFS general substrate transporter"/>
    <property type="match status" value="1"/>
</dbReference>
<dbReference type="GO" id="GO:0005886">
    <property type="term" value="C:plasma membrane"/>
    <property type="evidence" value="ECO:0007669"/>
    <property type="project" value="UniProtKB-SubCell"/>
</dbReference>
<evidence type="ECO:0000256" key="4">
    <source>
        <dbReference type="ARBA" id="ARBA00022692"/>
    </source>
</evidence>
<protein>
    <submittedName>
        <fullName evidence="9">Drug resistance transporter, EmrB/QacA subfamily</fullName>
    </submittedName>
</protein>
<evidence type="ECO:0000313" key="10">
    <source>
        <dbReference type="Proteomes" id="UP000186004"/>
    </source>
</evidence>
<accession>A0A1N7FDL4</accession>
<evidence type="ECO:0000256" key="6">
    <source>
        <dbReference type="ARBA" id="ARBA00023136"/>
    </source>
</evidence>
<dbReference type="RefSeq" id="WP_076473994.1">
    <property type="nucleotide sequence ID" value="NZ_FTNF01000034.1"/>
</dbReference>
<evidence type="ECO:0000256" key="5">
    <source>
        <dbReference type="ARBA" id="ARBA00022989"/>
    </source>
</evidence>
<evidence type="ECO:0000256" key="1">
    <source>
        <dbReference type="ARBA" id="ARBA00004651"/>
    </source>
</evidence>
<dbReference type="NCBIfam" id="TIGR00711">
    <property type="entry name" value="efflux_EmrB"/>
    <property type="match status" value="1"/>
</dbReference>
<keyword evidence="2" id="KW-0813">Transport</keyword>
<dbReference type="PANTHER" id="PTHR42718">
    <property type="entry name" value="MAJOR FACILITATOR SUPERFAMILY MULTIDRUG TRANSPORTER MFSC"/>
    <property type="match status" value="1"/>
</dbReference>
<feature type="transmembrane region" description="Helical" evidence="7">
    <location>
        <begin position="283"/>
        <end position="305"/>
    </location>
</feature>
<dbReference type="OrthoDB" id="4080117at2"/>
<dbReference type="InterPro" id="IPR011701">
    <property type="entry name" value="MFS"/>
</dbReference>
<evidence type="ECO:0000259" key="8">
    <source>
        <dbReference type="PROSITE" id="PS50850"/>
    </source>
</evidence>
<feature type="transmembrane region" description="Helical" evidence="7">
    <location>
        <begin position="213"/>
        <end position="233"/>
    </location>
</feature>
<feature type="transmembrane region" description="Helical" evidence="7">
    <location>
        <begin position="461"/>
        <end position="480"/>
    </location>
</feature>
<dbReference type="InterPro" id="IPR020846">
    <property type="entry name" value="MFS_dom"/>
</dbReference>
<keyword evidence="6 7" id="KW-0472">Membrane</keyword>
<keyword evidence="4 7" id="KW-0812">Transmembrane</keyword>
<dbReference type="PROSITE" id="PS00216">
    <property type="entry name" value="SUGAR_TRANSPORT_1"/>
    <property type="match status" value="1"/>
</dbReference>
<feature type="transmembrane region" description="Helical" evidence="7">
    <location>
        <begin position="179"/>
        <end position="201"/>
    </location>
</feature>
<feature type="transmembrane region" description="Helical" evidence="7">
    <location>
        <begin position="122"/>
        <end position="141"/>
    </location>
</feature>
<dbReference type="PANTHER" id="PTHR42718:SF46">
    <property type="entry name" value="BLR6921 PROTEIN"/>
    <property type="match status" value="1"/>
</dbReference>
<evidence type="ECO:0000256" key="3">
    <source>
        <dbReference type="ARBA" id="ARBA00022475"/>
    </source>
</evidence>
<organism evidence="9 10">
    <name type="scientific">Micromonospora avicenniae</name>
    <dbReference type="NCBI Taxonomy" id="1198245"/>
    <lineage>
        <taxon>Bacteria</taxon>
        <taxon>Bacillati</taxon>
        <taxon>Actinomycetota</taxon>
        <taxon>Actinomycetes</taxon>
        <taxon>Micromonosporales</taxon>
        <taxon>Micromonosporaceae</taxon>
        <taxon>Micromonospora</taxon>
    </lineage>
</organism>
<comment type="subcellular location">
    <subcellularLocation>
        <location evidence="1">Cell membrane</location>
        <topology evidence="1">Multi-pass membrane protein</topology>
    </subcellularLocation>
</comment>
<feature type="transmembrane region" description="Helical" evidence="7">
    <location>
        <begin position="317"/>
        <end position="335"/>
    </location>
</feature>
<evidence type="ECO:0000313" key="9">
    <source>
        <dbReference type="EMBL" id="SIR98407.1"/>
    </source>
</evidence>
<feature type="transmembrane region" description="Helical" evidence="7">
    <location>
        <begin position="25"/>
        <end position="49"/>
    </location>
</feature>
<feature type="transmembrane region" description="Helical" evidence="7">
    <location>
        <begin position="239"/>
        <end position="262"/>
    </location>
</feature>
<sequence length="496" mass="50761">MPATSSTSPGAPDAEAETGGHPKRWAALAVIAIAQLMVVLDATIVNIALPHAQADLGISDANRQWVVTAYTLTFGGLLLLGGRIADYWGRKRAFVVGTVGFALASAIGGLSGDGAMLFGARALQGAFGALLAPASLALLTVLFTETRERAKAFAVYGAIAGGGSAVGLLLGGVLTEYASWRWCLLVNIPVAAVALIAALPLVPESRAHGDTRYDVPGALVVTAGLVSVVYGFTQAAEDGWTAAPTLTFILVGVALLAVFVLIELRTRNPLLPMRILLDRNRGGAYLASALIGAGLFGAFLFLTIYLQTVIRYTPLEAGLASLPVTAGVLLAAGGASQLLPRIGAKPLMLGGAVLAAAGMVALTQVDVDTSFVALLLPAQIVLGLGLGFTFVPLSSLALYGVPEHDAGAASATLNATQQVGGSLGTALLNTLYTSAVAGYLATRTPDPIVQVRALLHGYSVAFAWATGLILLSGLTTLFLIRVRRQDVPTGGPAHLG</sequence>
<dbReference type="PRINTS" id="PR01036">
    <property type="entry name" value="TCRTETB"/>
</dbReference>
<dbReference type="CDD" id="cd17321">
    <property type="entry name" value="MFS_MMR_MDR_like"/>
    <property type="match status" value="1"/>
</dbReference>
<dbReference type="Pfam" id="PF07690">
    <property type="entry name" value="MFS_1"/>
    <property type="match status" value="1"/>
</dbReference>
<evidence type="ECO:0000256" key="2">
    <source>
        <dbReference type="ARBA" id="ARBA00022448"/>
    </source>
</evidence>
<feature type="transmembrane region" description="Helical" evidence="7">
    <location>
        <begin position="371"/>
        <end position="399"/>
    </location>
</feature>
<feature type="transmembrane region" description="Helical" evidence="7">
    <location>
        <begin position="419"/>
        <end position="441"/>
    </location>
</feature>
<dbReference type="Gene3D" id="1.20.1250.20">
    <property type="entry name" value="MFS general substrate transporter like domains"/>
    <property type="match status" value="1"/>
</dbReference>
<keyword evidence="5 7" id="KW-1133">Transmembrane helix</keyword>
<dbReference type="GO" id="GO:0022857">
    <property type="term" value="F:transmembrane transporter activity"/>
    <property type="evidence" value="ECO:0007669"/>
    <property type="project" value="InterPro"/>
</dbReference>
<feature type="transmembrane region" description="Helical" evidence="7">
    <location>
        <begin position="93"/>
        <end position="110"/>
    </location>
</feature>
<dbReference type="InterPro" id="IPR005829">
    <property type="entry name" value="Sugar_transporter_CS"/>
</dbReference>
<gene>
    <name evidence="9" type="ORF">SAMN05444858_13419</name>
</gene>
<dbReference type="PROSITE" id="PS50850">
    <property type="entry name" value="MFS"/>
    <property type="match status" value="1"/>
</dbReference>
<name>A0A1N7FDL4_9ACTN</name>
<feature type="transmembrane region" description="Helical" evidence="7">
    <location>
        <begin position="347"/>
        <end position="365"/>
    </location>
</feature>
<evidence type="ECO:0000256" key="7">
    <source>
        <dbReference type="SAM" id="Phobius"/>
    </source>
</evidence>
<dbReference type="InterPro" id="IPR004638">
    <property type="entry name" value="EmrB-like"/>
</dbReference>
<dbReference type="InterPro" id="IPR036259">
    <property type="entry name" value="MFS_trans_sf"/>
</dbReference>